<protein>
    <recommendedName>
        <fullName evidence="1">SRR1-like domain-containing protein</fullName>
    </recommendedName>
</protein>
<accession>A0AAD4EXG0</accession>
<dbReference type="AlphaFoldDB" id="A0AAD4EXG0"/>
<dbReference type="Pfam" id="PF07985">
    <property type="entry name" value="SRR1"/>
    <property type="match status" value="1"/>
</dbReference>
<dbReference type="InterPro" id="IPR012942">
    <property type="entry name" value="SRR1-like"/>
</dbReference>
<name>A0AAD4EXG0_9PEZI</name>
<evidence type="ECO:0000313" key="3">
    <source>
        <dbReference type="Proteomes" id="UP001197093"/>
    </source>
</evidence>
<gene>
    <name evidence="2" type="ORF">NEMBOFW57_005671</name>
</gene>
<dbReference type="PANTHER" id="PTHR42080:SF1">
    <property type="entry name" value="SRR1-LIKE DOMAIN-CONTAINING PROTEIN"/>
    <property type="match status" value="1"/>
</dbReference>
<sequence length="320" mass="35072">MFGFRAHATRRGGKTTESPAEIRARIQGAYDADVPFFSKGGLQQISNAFNSAGKSPNPCTVPIMGVDGVAVGCRLHTGQIEEDCPAPWVSPDSSVVITKPYLQYRSLEDMTGTSRTGYSFDPDSGYLPIVIEQNGEERDKTTGAIIRHPSFAPKDIAEDFFASGRAYWEASDTFRRLGSIFFGQTNITLPPRIDKVIGFALGTLTMRYRTEPSRSAVQHALLLSIRDWLLARCGVACYVQDPMCQDADREILGKAGVEVVDDPEGFLKVDENSVVVTFAPGFALREVIADIARPAVIIWAPVEGYTGHHPPSPRVYVRKV</sequence>
<dbReference type="EMBL" id="JAHCVI010000002">
    <property type="protein sequence ID" value="KAG7289304.1"/>
    <property type="molecule type" value="Genomic_DNA"/>
</dbReference>
<evidence type="ECO:0000259" key="1">
    <source>
        <dbReference type="Pfam" id="PF07985"/>
    </source>
</evidence>
<evidence type="ECO:0000313" key="2">
    <source>
        <dbReference type="EMBL" id="KAG7289304.1"/>
    </source>
</evidence>
<keyword evidence="3" id="KW-1185">Reference proteome</keyword>
<organism evidence="2 3">
    <name type="scientific">Staphylotrichum longicolle</name>
    <dbReference type="NCBI Taxonomy" id="669026"/>
    <lineage>
        <taxon>Eukaryota</taxon>
        <taxon>Fungi</taxon>
        <taxon>Dikarya</taxon>
        <taxon>Ascomycota</taxon>
        <taxon>Pezizomycotina</taxon>
        <taxon>Sordariomycetes</taxon>
        <taxon>Sordariomycetidae</taxon>
        <taxon>Sordariales</taxon>
        <taxon>Chaetomiaceae</taxon>
        <taxon>Staphylotrichum</taxon>
    </lineage>
</organism>
<proteinExistence type="predicted"/>
<comment type="caution">
    <text evidence="2">The sequence shown here is derived from an EMBL/GenBank/DDBJ whole genome shotgun (WGS) entry which is preliminary data.</text>
</comment>
<feature type="domain" description="SRR1-like" evidence="1">
    <location>
        <begin position="191"/>
        <end position="308"/>
    </location>
</feature>
<reference evidence="2" key="1">
    <citation type="submission" date="2023-02" db="EMBL/GenBank/DDBJ databases">
        <authorList>
            <person name="Palmer J.M."/>
        </authorList>
    </citation>
    <scope>NUCLEOTIDE SEQUENCE</scope>
    <source>
        <strain evidence="2">FW57</strain>
    </source>
</reference>
<dbReference type="Proteomes" id="UP001197093">
    <property type="component" value="Unassembled WGS sequence"/>
</dbReference>
<dbReference type="PANTHER" id="PTHR42080">
    <property type="entry name" value="SRR1 DOMAIN-CONTAINING PROTEIN"/>
    <property type="match status" value="1"/>
</dbReference>